<dbReference type="AlphaFoldDB" id="G6EH33"/>
<protein>
    <submittedName>
        <fullName evidence="2">Phasin</fullName>
    </submittedName>
</protein>
<dbReference type="Proteomes" id="UP000004030">
    <property type="component" value="Unassembled WGS sequence"/>
</dbReference>
<comment type="caution">
    <text evidence="2">The sequence shown here is derived from an EMBL/GenBank/DDBJ whole genome shotgun (WGS) entry which is preliminary data.</text>
</comment>
<dbReference type="KEGG" id="npn:JI59_20755"/>
<organism evidence="2 3">
    <name type="scientific">Novosphingobium pentaromativorans US6-1</name>
    <dbReference type="NCBI Taxonomy" id="1088721"/>
    <lineage>
        <taxon>Bacteria</taxon>
        <taxon>Pseudomonadati</taxon>
        <taxon>Pseudomonadota</taxon>
        <taxon>Alphaproteobacteria</taxon>
        <taxon>Sphingomonadales</taxon>
        <taxon>Sphingomonadaceae</taxon>
        <taxon>Novosphingobium</taxon>
    </lineage>
</organism>
<dbReference type="InterPro" id="IPR018968">
    <property type="entry name" value="Phasin"/>
</dbReference>
<dbReference type="Pfam" id="PF09361">
    <property type="entry name" value="Phasin_2"/>
    <property type="match status" value="1"/>
</dbReference>
<sequence length="140" mass="14952">MTKTNAEKIPFDAINDKAKIAIQKGASAFGAYGELAKANVSAFFEAGKIFAEGLQKLGTSYSEDNRASFENLSEGLKSMAAATSPAEFYKLQSEFLRRNVEAAIARGSKSNDALVKLTKAAAAPLAKQVDLNMQTIQKIA</sequence>
<gene>
    <name evidence="2" type="ORF">NSU_3654</name>
</gene>
<feature type="domain" description="Phasin" evidence="1">
    <location>
        <begin position="34"/>
        <end position="129"/>
    </location>
</feature>
<evidence type="ECO:0000313" key="2">
    <source>
        <dbReference type="EMBL" id="EHJ59322.1"/>
    </source>
</evidence>
<dbReference type="eggNOG" id="COG5490">
    <property type="taxonomic scope" value="Bacteria"/>
</dbReference>
<proteinExistence type="predicted"/>
<reference evidence="2 3" key="1">
    <citation type="journal article" date="2012" name="J. Bacteriol.">
        <title>Genome sequence of benzo(a)pyrene-degrading bacterium Novosphingobium pentaromativorans US6-1.</title>
        <authorList>
            <person name="Luo Y.R."/>
            <person name="Kang S.G."/>
            <person name="Kim S.J."/>
            <person name="Kim M.R."/>
            <person name="Li N."/>
            <person name="Lee J.H."/>
            <person name="Kwon K.K."/>
        </authorList>
    </citation>
    <scope>NUCLEOTIDE SEQUENCE [LARGE SCALE GENOMIC DNA]</scope>
    <source>
        <strain evidence="2 3">US6-1</strain>
    </source>
</reference>
<keyword evidence="3" id="KW-1185">Reference proteome</keyword>
<evidence type="ECO:0000259" key="1">
    <source>
        <dbReference type="Pfam" id="PF09361"/>
    </source>
</evidence>
<name>G6EH33_9SPHN</name>
<evidence type="ECO:0000313" key="3">
    <source>
        <dbReference type="Proteomes" id="UP000004030"/>
    </source>
</evidence>
<dbReference type="EMBL" id="AGFM01000058">
    <property type="protein sequence ID" value="EHJ59322.1"/>
    <property type="molecule type" value="Genomic_DNA"/>
</dbReference>
<dbReference type="PATRIC" id="fig|1088721.3.peg.3602"/>
<accession>G6EH33</accession>